<keyword evidence="3" id="KW-1185">Reference proteome</keyword>
<evidence type="ECO:0000313" key="2">
    <source>
        <dbReference type="EMBL" id="CCM02270.1"/>
    </source>
</evidence>
<feature type="region of interest" description="Disordered" evidence="1">
    <location>
        <begin position="97"/>
        <end position="180"/>
    </location>
</feature>
<dbReference type="GeneID" id="24097181"/>
<proteinExistence type="predicted"/>
<feature type="compositionally biased region" description="Low complexity" evidence="1">
    <location>
        <begin position="97"/>
        <end position="110"/>
    </location>
</feature>
<feature type="compositionally biased region" description="Low complexity" evidence="1">
    <location>
        <begin position="171"/>
        <end position="180"/>
    </location>
</feature>
<evidence type="ECO:0000256" key="1">
    <source>
        <dbReference type="SAM" id="MobiDB-lite"/>
    </source>
</evidence>
<dbReference type="EMBL" id="HE797072">
    <property type="protein sequence ID" value="CCM02270.1"/>
    <property type="molecule type" value="Genomic_DNA"/>
</dbReference>
<dbReference type="InParanoid" id="J4GP45"/>
<evidence type="ECO:0000313" key="3">
    <source>
        <dbReference type="Proteomes" id="UP000006352"/>
    </source>
</evidence>
<feature type="compositionally biased region" description="Basic and acidic residues" evidence="1">
    <location>
        <begin position="154"/>
        <end position="170"/>
    </location>
</feature>
<feature type="compositionally biased region" description="Low complexity" evidence="1">
    <location>
        <begin position="142"/>
        <end position="152"/>
    </location>
</feature>
<protein>
    <submittedName>
        <fullName evidence="2">Uncharacterized protein</fullName>
    </submittedName>
</protein>
<dbReference type="Proteomes" id="UP000006352">
    <property type="component" value="Unassembled WGS sequence"/>
</dbReference>
<organism evidence="2 3">
    <name type="scientific">Fibroporia radiculosa</name>
    <dbReference type="NCBI Taxonomy" id="599839"/>
    <lineage>
        <taxon>Eukaryota</taxon>
        <taxon>Fungi</taxon>
        <taxon>Dikarya</taxon>
        <taxon>Basidiomycota</taxon>
        <taxon>Agaricomycotina</taxon>
        <taxon>Agaricomycetes</taxon>
        <taxon>Polyporales</taxon>
        <taxon>Fibroporiaceae</taxon>
        <taxon>Fibroporia</taxon>
    </lineage>
</organism>
<dbReference type="AlphaFoldDB" id="J4GP45"/>
<dbReference type="RefSeq" id="XP_012181553.1">
    <property type="nucleotide sequence ID" value="XM_012326163.1"/>
</dbReference>
<name>J4GP45_9APHY</name>
<dbReference type="HOGENOM" id="CLU_1496229_0_0_1"/>
<gene>
    <name evidence="2" type="ORF">FIBRA_04355</name>
</gene>
<sequence length="180" mass="19761">MVTSQEQSSTTYIATTSSLFLQLYPVPSQPSTGVDGVAVRTNHPDLHERRYLPPKWRRKAEKANAQDQEAIAAGLPQMVTFQWQNVSRTLNTTGTAQVATQAAKAPQQAAPRKKCMRYQPKPEDPNRRRSSRILAKEGTAQKTEGTSTTSTTHKGHDNPPQEESGEKTSTEEAAAAQSTQ</sequence>
<accession>J4GP45</accession>
<reference evidence="2 3" key="1">
    <citation type="journal article" date="2012" name="Appl. Environ. Microbiol.">
        <title>Short-read sequencing for genomic analysis of the brown rot fungus Fibroporia radiculosa.</title>
        <authorList>
            <person name="Tang J.D."/>
            <person name="Perkins A.D."/>
            <person name="Sonstegard T.S."/>
            <person name="Schroeder S.G."/>
            <person name="Burgess S.C."/>
            <person name="Diehl S.V."/>
        </authorList>
    </citation>
    <scope>NUCLEOTIDE SEQUENCE [LARGE SCALE GENOMIC DNA]</scope>
    <source>
        <strain evidence="2 3">TFFH 294</strain>
    </source>
</reference>